<accession>A0A6A6FXG3</accession>
<evidence type="ECO:0000313" key="2">
    <source>
        <dbReference type="Proteomes" id="UP000799539"/>
    </source>
</evidence>
<dbReference type="OrthoDB" id="3758478at2759"/>
<dbReference type="SUPFAM" id="SSF54427">
    <property type="entry name" value="NTF2-like"/>
    <property type="match status" value="1"/>
</dbReference>
<dbReference type="InterPro" id="IPR032710">
    <property type="entry name" value="NTF2-like_dom_sf"/>
</dbReference>
<keyword evidence="2" id="KW-1185">Reference proteome</keyword>
<proteinExistence type="predicted"/>
<protein>
    <recommendedName>
        <fullName evidence="3">SnoaL-like domain-containing protein</fullName>
    </recommendedName>
</protein>
<organism evidence="1 2">
    <name type="scientific">Cercospora zeae-maydis SCOH1-5</name>
    <dbReference type="NCBI Taxonomy" id="717836"/>
    <lineage>
        <taxon>Eukaryota</taxon>
        <taxon>Fungi</taxon>
        <taxon>Dikarya</taxon>
        <taxon>Ascomycota</taxon>
        <taxon>Pezizomycotina</taxon>
        <taxon>Dothideomycetes</taxon>
        <taxon>Dothideomycetidae</taxon>
        <taxon>Mycosphaerellales</taxon>
        <taxon>Mycosphaerellaceae</taxon>
        <taxon>Cercospora</taxon>
    </lineage>
</organism>
<dbReference type="EMBL" id="ML992662">
    <property type="protein sequence ID" value="KAF2218093.1"/>
    <property type="molecule type" value="Genomic_DNA"/>
</dbReference>
<name>A0A6A6FXG3_9PEZI</name>
<dbReference type="Gene3D" id="3.10.450.50">
    <property type="match status" value="1"/>
</dbReference>
<evidence type="ECO:0008006" key="3">
    <source>
        <dbReference type="Google" id="ProtNLM"/>
    </source>
</evidence>
<gene>
    <name evidence="1" type="ORF">CERZMDRAFT_92713</name>
</gene>
<dbReference type="Proteomes" id="UP000799539">
    <property type="component" value="Unassembled WGS sequence"/>
</dbReference>
<evidence type="ECO:0000313" key="1">
    <source>
        <dbReference type="EMBL" id="KAF2218093.1"/>
    </source>
</evidence>
<sequence length="154" mass="17403">MSPHATHIQESEILANIKTTMQALIDAYNDRTCKATRAAQPDELTCEPLSLSVRRDPLGGEQYKDLYVNLLAPSFKEFRIEPRSILNDPESLQSVLHGFFNMLTPADQTIRLEVMMLFEFNETGQRLVKVQEFFDSKAYLESMNGMAATVKGGK</sequence>
<reference evidence="1" key="1">
    <citation type="journal article" date="2020" name="Stud. Mycol.">
        <title>101 Dothideomycetes genomes: a test case for predicting lifestyles and emergence of pathogens.</title>
        <authorList>
            <person name="Haridas S."/>
            <person name="Albert R."/>
            <person name="Binder M."/>
            <person name="Bloem J."/>
            <person name="Labutti K."/>
            <person name="Salamov A."/>
            <person name="Andreopoulos B."/>
            <person name="Baker S."/>
            <person name="Barry K."/>
            <person name="Bills G."/>
            <person name="Bluhm B."/>
            <person name="Cannon C."/>
            <person name="Castanera R."/>
            <person name="Culley D."/>
            <person name="Daum C."/>
            <person name="Ezra D."/>
            <person name="Gonzalez J."/>
            <person name="Henrissat B."/>
            <person name="Kuo A."/>
            <person name="Liang C."/>
            <person name="Lipzen A."/>
            <person name="Lutzoni F."/>
            <person name="Magnuson J."/>
            <person name="Mondo S."/>
            <person name="Nolan M."/>
            <person name="Ohm R."/>
            <person name="Pangilinan J."/>
            <person name="Park H.-J."/>
            <person name="Ramirez L."/>
            <person name="Alfaro M."/>
            <person name="Sun H."/>
            <person name="Tritt A."/>
            <person name="Yoshinaga Y."/>
            <person name="Zwiers L.-H."/>
            <person name="Turgeon B."/>
            <person name="Goodwin S."/>
            <person name="Spatafora J."/>
            <person name="Crous P."/>
            <person name="Grigoriev I."/>
        </authorList>
    </citation>
    <scope>NUCLEOTIDE SEQUENCE</scope>
    <source>
        <strain evidence="1">SCOH1-5</strain>
    </source>
</reference>
<dbReference type="AlphaFoldDB" id="A0A6A6FXG3"/>